<proteinExistence type="predicted"/>
<evidence type="ECO:0000259" key="1">
    <source>
        <dbReference type="Pfam" id="PF13290"/>
    </source>
</evidence>
<protein>
    <recommendedName>
        <fullName evidence="1">GH29D-like beta-sandwich domain-containing protein</fullName>
    </recommendedName>
</protein>
<reference evidence="2" key="1">
    <citation type="submission" date="2018-05" db="EMBL/GenBank/DDBJ databases">
        <authorList>
            <person name="Lanie J.A."/>
            <person name="Ng W.-L."/>
            <person name="Kazmierczak K.M."/>
            <person name="Andrzejewski T.M."/>
            <person name="Davidsen T.M."/>
            <person name="Wayne K.J."/>
            <person name="Tettelin H."/>
            <person name="Glass J.I."/>
            <person name="Rusch D."/>
            <person name="Podicherti R."/>
            <person name="Tsui H.-C.T."/>
            <person name="Winkler M.E."/>
        </authorList>
    </citation>
    <scope>NUCLEOTIDE SEQUENCE</scope>
</reference>
<dbReference type="Pfam" id="PF13290">
    <property type="entry name" value="CHB_HEX_C_1"/>
    <property type="match status" value="1"/>
</dbReference>
<organism evidence="2">
    <name type="scientific">marine metagenome</name>
    <dbReference type="NCBI Taxonomy" id="408172"/>
    <lineage>
        <taxon>unclassified sequences</taxon>
        <taxon>metagenomes</taxon>
        <taxon>ecological metagenomes</taxon>
    </lineage>
</organism>
<name>A0A382NRL2_9ZZZZ</name>
<feature type="non-terminal residue" evidence="2">
    <location>
        <position position="365"/>
    </location>
</feature>
<dbReference type="EMBL" id="UINC01101853">
    <property type="protein sequence ID" value="SVC63007.1"/>
    <property type="molecule type" value="Genomic_DNA"/>
</dbReference>
<dbReference type="Gene3D" id="2.60.120.260">
    <property type="entry name" value="Galactose-binding domain-like"/>
    <property type="match status" value="1"/>
</dbReference>
<gene>
    <name evidence="2" type="ORF">METZ01_LOCUS315861</name>
</gene>
<feature type="non-terminal residue" evidence="2">
    <location>
        <position position="1"/>
    </location>
</feature>
<sequence>NAPDKWAFPNNRIPAGGYHLVWMSGLDRVSLAPQALRTSAATIPFETILIKPGADWRYLLRSRNRQSTIGWTAVGFDDSAFAVGPAGFGYGDEDDATELPFGTTAVLIRREFTLKEPLMSESLVLQVDYDDGFAAYLNGTRVAAVNAPAGEPNLDSVAREGREAGFAERFDLSAHAGLLRQGKNVLAVAGLNTHRESSDMSLRIALGVLPSVCHANFRLKKEGGRLYLVAPDGSITDQVEYEQQMADQSLGRPSTAPALWGYFLTPSPGSANVGPQQPKPVKSLVSFFPEPGAIKQGDEVRIKDKSSAAVDIRFTNDGSDPDGSSRLYREPIEIVDTSLFRAAAFIGDERASPVVPGTYLVGRRP</sequence>
<accession>A0A382NRL2</accession>
<feature type="domain" description="GH29D-like beta-sandwich" evidence="1">
    <location>
        <begin position="289"/>
        <end position="354"/>
    </location>
</feature>
<evidence type="ECO:0000313" key="2">
    <source>
        <dbReference type="EMBL" id="SVC63007.1"/>
    </source>
</evidence>
<dbReference type="InterPro" id="IPR059177">
    <property type="entry name" value="GH29D-like_dom"/>
</dbReference>
<dbReference type="AlphaFoldDB" id="A0A382NRL2"/>